<dbReference type="InterPro" id="IPR051410">
    <property type="entry name" value="Ferric/Cupric_Reductase"/>
</dbReference>
<dbReference type="GO" id="GO:0006879">
    <property type="term" value="P:intracellular iron ion homeostasis"/>
    <property type="evidence" value="ECO:0007669"/>
    <property type="project" value="TreeGrafter"/>
</dbReference>
<dbReference type="Pfam" id="PF08030">
    <property type="entry name" value="NAD_binding_6"/>
    <property type="match status" value="1"/>
</dbReference>
<evidence type="ECO:0000256" key="3">
    <source>
        <dbReference type="ARBA" id="ARBA00022448"/>
    </source>
</evidence>
<dbReference type="GO" id="GO:0000293">
    <property type="term" value="F:ferric-chelate reductase activity"/>
    <property type="evidence" value="ECO:0007669"/>
    <property type="project" value="UniProtKB-ARBA"/>
</dbReference>
<organism evidence="12 13">
    <name type="scientific">Hyaloscypha hepaticicola</name>
    <dbReference type="NCBI Taxonomy" id="2082293"/>
    <lineage>
        <taxon>Eukaryota</taxon>
        <taxon>Fungi</taxon>
        <taxon>Dikarya</taxon>
        <taxon>Ascomycota</taxon>
        <taxon>Pezizomycotina</taxon>
        <taxon>Leotiomycetes</taxon>
        <taxon>Helotiales</taxon>
        <taxon>Hyaloscyphaceae</taxon>
        <taxon>Hyaloscypha</taxon>
    </lineage>
</organism>
<name>A0A2J6Q476_9HELO</name>
<comment type="subcellular location">
    <subcellularLocation>
        <location evidence="1">Membrane</location>
        <topology evidence="1">Multi-pass membrane protein</topology>
    </subcellularLocation>
</comment>
<keyword evidence="4 10" id="KW-0812">Transmembrane</keyword>
<dbReference type="InterPro" id="IPR039261">
    <property type="entry name" value="FNR_nucleotide-bd"/>
</dbReference>
<dbReference type="InterPro" id="IPR013130">
    <property type="entry name" value="Fe3_Rdtase_TM_dom"/>
</dbReference>
<sequence length="507" mass="57416">MEITLTFGIAVGGIFLSLALFKIRHRIRQFLKAFLLWTNKHFVYPPLLRRHRYLGPWSRADVLLQSVYFAMNVLCLIYKVSSISKAGLRAANLSLINLIPLLSGPSFNVLADLLGISLSKFRRFHRLAGVMSFVLLAFHVITVVVSRTSFSLHVPENLWGLIGGSSLCLLMLSLPLLRELSYEVFIRTHQALAVLAAYSIWRHLVSQPLLPRIYIYIFAGICLLTFLLQYGFIIWRNKAVGRSFPRASITHMNDTVKIRLTLSRPLKVKAGQHIGLWTPVSFWSFWQSHPFVVTSWSEGEQSALDLFIEPRQGFTQKLLEYSKSNRPPRLALFSGPHGTSAPVGEYETVLMVASGFGIAAQLSYLRQLIYGYNACKTRTRRVHLVWQLETLDIGIAVESLLNDALADDTLDEGYILSISIYIQSGKADRVPFGRRAIVYSGTADLTTILQEEAEGKYIKRVQEETEERGGMLVMVSGTDQLRDQLRDEVRGYLDDKVSLWELEYQPA</sequence>
<accession>A0A2J6Q476</accession>
<keyword evidence="7" id="KW-0560">Oxidoreductase</keyword>
<evidence type="ECO:0000256" key="2">
    <source>
        <dbReference type="ARBA" id="ARBA00006278"/>
    </source>
</evidence>
<dbReference type="GO" id="GO:0005886">
    <property type="term" value="C:plasma membrane"/>
    <property type="evidence" value="ECO:0007669"/>
    <property type="project" value="TreeGrafter"/>
</dbReference>
<dbReference type="CDD" id="cd06186">
    <property type="entry name" value="NOX_Duox_like_FAD_NADP"/>
    <property type="match status" value="1"/>
</dbReference>
<dbReference type="SUPFAM" id="SSF52343">
    <property type="entry name" value="Ferredoxin reductase-like, C-terminal NADP-linked domain"/>
    <property type="match status" value="1"/>
</dbReference>
<feature type="domain" description="FAD-binding FR-type" evidence="11">
    <location>
        <begin position="227"/>
        <end position="343"/>
    </location>
</feature>
<evidence type="ECO:0000256" key="6">
    <source>
        <dbReference type="ARBA" id="ARBA00022989"/>
    </source>
</evidence>
<feature type="transmembrane region" description="Helical" evidence="10">
    <location>
        <begin position="127"/>
        <end position="146"/>
    </location>
</feature>
<keyword evidence="5" id="KW-0249">Electron transport</keyword>
<dbReference type="Proteomes" id="UP000235672">
    <property type="component" value="Unassembled WGS sequence"/>
</dbReference>
<evidence type="ECO:0000313" key="12">
    <source>
        <dbReference type="EMBL" id="PMD21098.1"/>
    </source>
</evidence>
<keyword evidence="8" id="KW-0406">Ion transport</keyword>
<feature type="transmembrane region" description="Helical" evidence="10">
    <location>
        <begin position="213"/>
        <end position="235"/>
    </location>
</feature>
<evidence type="ECO:0000256" key="4">
    <source>
        <dbReference type="ARBA" id="ARBA00022692"/>
    </source>
</evidence>
<evidence type="ECO:0000256" key="10">
    <source>
        <dbReference type="SAM" id="Phobius"/>
    </source>
</evidence>
<dbReference type="PROSITE" id="PS51384">
    <property type="entry name" value="FAD_FR"/>
    <property type="match status" value="1"/>
</dbReference>
<evidence type="ECO:0000259" key="11">
    <source>
        <dbReference type="PROSITE" id="PS51384"/>
    </source>
</evidence>
<feature type="transmembrane region" description="Helical" evidence="10">
    <location>
        <begin position="6"/>
        <end position="23"/>
    </location>
</feature>
<keyword evidence="13" id="KW-1185">Reference proteome</keyword>
<dbReference type="EMBL" id="KZ613482">
    <property type="protein sequence ID" value="PMD21098.1"/>
    <property type="molecule type" value="Genomic_DNA"/>
</dbReference>
<dbReference type="InterPro" id="IPR013121">
    <property type="entry name" value="Fe_red_NAD-bd_6"/>
</dbReference>
<dbReference type="PANTHER" id="PTHR32361">
    <property type="entry name" value="FERRIC/CUPRIC REDUCTASE TRANSMEMBRANE COMPONENT"/>
    <property type="match status" value="1"/>
</dbReference>
<protein>
    <recommendedName>
        <fullName evidence="11">FAD-binding FR-type domain-containing protein</fullName>
    </recommendedName>
</protein>
<dbReference type="InterPro" id="IPR017927">
    <property type="entry name" value="FAD-bd_FR_type"/>
</dbReference>
<evidence type="ECO:0000256" key="5">
    <source>
        <dbReference type="ARBA" id="ARBA00022982"/>
    </source>
</evidence>
<reference evidence="12 13" key="1">
    <citation type="submission" date="2016-05" db="EMBL/GenBank/DDBJ databases">
        <title>A degradative enzymes factory behind the ericoid mycorrhizal symbiosis.</title>
        <authorList>
            <consortium name="DOE Joint Genome Institute"/>
            <person name="Martino E."/>
            <person name="Morin E."/>
            <person name="Grelet G."/>
            <person name="Kuo A."/>
            <person name="Kohler A."/>
            <person name="Daghino S."/>
            <person name="Barry K."/>
            <person name="Choi C."/>
            <person name="Cichocki N."/>
            <person name="Clum A."/>
            <person name="Copeland A."/>
            <person name="Hainaut M."/>
            <person name="Haridas S."/>
            <person name="Labutti K."/>
            <person name="Lindquist E."/>
            <person name="Lipzen A."/>
            <person name="Khouja H.-R."/>
            <person name="Murat C."/>
            <person name="Ohm R."/>
            <person name="Olson A."/>
            <person name="Spatafora J."/>
            <person name="Veneault-Fourrey C."/>
            <person name="Henrissat B."/>
            <person name="Grigoriev I."/>
            <person name="Martin F."/>
            <person name="Perotto S."/>
        </authorList>
    </citation>
    <scope>NUCLEOTIDE SEQUENCE [LARGE SCALE GENOMIC DNA]</scope>
    <source>
        <strain evidence="12 13">UAMH 7357</strain>
    </source>
</reference>
<evidence type="ECO:0000313" key="13">
    <source>
        <dbReference type="Proteomes" id="UP000235672"/>
    </source>
</evidence>
<dbReference type="STRING" id="1745343.A0A2J6Q476"/>
<keyword evidence="9 10" id="KW-0472">Membrane</keyword>
<evidence type="ECO:0000256" key="8">
    <source>
        <dbReference type="ARBA" id="ARBA00023065"/>
    </source>
</evidence>
<dbReference type="PANTHER" id="PTHR32361:SF26">
    <property type="entry name" value="FAD-BINDING 8 DOMAIN-CONTAINING PROTEIN-RELATED"/>
    <property type="match status" value="1"/>
</dbReference>
<comment type="similarity">
    <text evidence="2">Belongs to the ferric reductase (FRE) family.</text>
</comment>
<dbReference type="GO" id="GO:0015677">
    <property type="term" value="P:copper ion import"/>
    <property type="evidence" value="ECO:0007669"/>
    <property type="project" value="TreeGrafter"/>
</dbReference>
<evidence type="ECO:0000256" key="1">
    <source>
        <dbReference type="ARBA" id="ARBA00004141"/>
    </source>
</evidence>
<dbReference type="AlphaFoldDB" id="A0A2J6Q476"/>
<keyword evidence="3" id="KW-0813">Transport</keyword>
<gene>
    <name evidence="12" type="ORF">NA56DRAFT_670964</name>
</gene>
<dbReference type="Pfam" id="PF01794">
    <property type="entry name" value="Ferric_reduct"/>
    <property type="match status" value="1"/>
</dbReference>
<dbReference type="InterPro" id="IPR013112">
    <property type="entry name" value="FAD-bd_8"/>
</dbReference>
<evidence type="ECO:0000256" key="7">
    <source>
        <dbReference type="ARBA" id="ARBA00023002"/>
    </source>
</evidence>
<proteinExistence type="inferred from homology"/>
<feature type="transmembrane region" description="Helical" evidence="10">
    <location>
        <begin position="158"/>
        <end position="177"/>
    </location>
</feature>
<dbReference type="Pfam" id="PF08022">
    <property type="entry name" value="FAD_binding_8"/>
    <property type="match status" value="1"/>
</dbReference>
<keyword evidence="6 10" id="KW-1133">Transmembrane helix</keyword>
<evidence type="ECO:0000256" key="9">
    <source>
        <dbReference type="ARBA" id="ARBA00023136"/>
    </source>
</evidence>
<dbReference type="OrthoDB" id="4494341at2759"/>
<dbReference type="GO" id="GO:0006826">
    <property type="term" value="P:iron ion transport"/>
    <property type="evidence" value="ECO:0007669"/>
    <property type="project" value="TreeGrafter"/>
</dbReference>
<dbReference type="Gene3D" id="3.40.50.80">
    <property type="entry name" value="Nucleotide-binding domain of ferredoxin-NADP reductase (FNR) module"/>
    <property type="match status" value="1"/>
</dbReference>